<dbReference type="Proteomes" id="UP001223586">
    <property type="component" value="Unassembled WGS sequence"/>
</dbReference>
<gene>
    <name evidence="1" type="ORF">J2S08_002964</name>
</gene>
<dbReference type="RefSeq" id="WP_307230775.1">
    <property type="nucleotide sequence ID" value="NZ_JAUSTT010000018.1"/>
</dbReference>
<evidence type="ECO:0000313" key="2">
    <source>
        <dbReference type="Proteomes" id="UP001223586"/>
    </source>
</evidence>
<accession>A0ABT9WUW9</accession>
<dbReference type="InterPro" id="IPR045527">
    <property type="entry name" value="DUF6470"/>
</dbReference>
<dbReference type="Pfam" id="PF20074">
    <property type="entry name" value="DUF6470"/>
    <property type="match status" value="1"/>
</dbReference>
<sequence>MLLPQIRLESTFARIGIESPRGQQSIEQPRADIDIQQPQAEMTIDRTPSKLSIDQTQAWEEMDLKHIFRRIEEFADLGYQDHLTGIARRAQEGDALMRIENGGNPIPEIARRNTEKVYDYKLGFVPSHFSVKIDYQPSKVDIQWKVNKPIINSKARKAITEYKPSPVEISMKQDASLKIDFAYLKYKGYRYEQHI</sequence>
<protein>
    <submittedName>
        <fullName evidence="1">Uncharacterized protein</fullName>
    </submittedName>
</protein>
<reference evidence="1 2" key="1">
    <citation type="submission" date="2023-07" db="EMBL/GenBank/DDBJ databases">
        <title>Genomic Encyclopedia of Type Strains, Phase IV (KMG-IV): sequencing the most valuable type-strain genomes for metagenomic binning, comparative biology and taxonomic classification.</title>
        <authorList>
            <person name="Goeker M."/>
        </authorList>
    </citation>
    <scope>NUCLEOTIDE SEQUENCE [LARGE SCALE GENOMIC DNA]</scope>
    <source>
        <strain evidence="1 2">DSM 23837</strain>
    </source>
</reference>
<comment type="caution">
    <text evidence="1">The sequence shown here is derived from an EMBL/GenBank/DDBJ whole genome shotgun (WGS) entry which is preliminary data.</text>
</comment>
<evidence type="ECO:0000313" key="1">
    <source>
        <dbReference type="EMBL" id="MDQ0177085.1"/>
    </source>
</evidence>
<organism evidence="1 2">
    <name type="scientific">Bacillus chungangensis</name>
    <dbReference type="NCBI Taxonomy" id="587633"/>
    <lineage>
        <taxon>Bacteria</taxon>
        <taxon>Bacillati</taxon>
        <taxon>Bacillota</taxon>
        <taxon>Bacilli</taxon>
        <taxon>Bacillales</taxon>
        <taxon>Bacillaceae</taxon>
        <taxon>Bacillus</taxon>
    </lineage>
</organism>
<proteinExistence type="predicted"/>
<keyword evidence="2" id="KW-1185">Reference proteome</keyword>
<dbReference type="EMBL" id="JAUSTT010000018">
    <property type="protein sequence ID" value="MDQ0177085.1"/>
    <property type="molecule type" value="Genomic_DNA"/>
</dbReference>
<name>A0ABT9WUW9_9BACI</name>